<keyword evidence="1" id="KW-0472">Membrane</keyword>
<dbReference type="AlphaFoldDB" id="E8LZT1"/>
<keyword evidence="3" id="KW-1185">Reference proteome</keyword>
<comment type="caution">
    <text evidence="2">The sequence shown here is derived from an EMBL/GenBank/DDBJ whole genome shotgun (WGS) entry which is preliminary data.</text>
</comment>
<feature type="transmembrane region" description="Helical" evidence="1">
    <location>
        <begin position="39"/>
        <end position="58"/>
    </location>
</feature>
<dbReference type="STRING" id="945543.VIBR0546_08390"/>
<reference evidence="2 3" key="1">
    <citation type="journal article" date="2012" name="Int. J. Syst. Evol. Microbiol.">
        <title>Vibrio caribbeanicus sp. nov., isolated from the marine sponge Scleritoderma cyanea.</title>
        <authorList>
            <person name="Hoffmann M."/>
            <person name="Monday S.R."/>
            <person name="Allard M.W."/>
            <person name="Strain E.A."/>
            <person name="Whittaker P."/>
            <person name="Naum M."/>
            <person name="McCarthy P.J."/>
            <person name="Lopez J.V."/>
            <person name="Fischer M."/>
            <person name="Brown E.W."/>
        </authorList>
    </citation>
    <scope>NUCLEOTIDE SEQUENCE [LARGE SCALE GENOMIC DNA]</scope>
    <source>
        <strain evidence="2 3">LMG 20546</strain>
    </source>
</reference>
<gene>
    <name evidence="2" type="ORF">VIBR0546_08390</name>
</gene>
<organism evidence="2 3">
    <name type="scientific">Vibrio brasiliensis LMG 20546</name>
    <dbReference type="NCBI Taxonomy" id="945543"/>
    <lineage>
        <taxon>Bacteria</taxon>
        <taxon>Pseudomonadati</taxon>
        <taxon>Pseudomonadota</taxon>
        <taxon>Gammaproteobacteria</taxon>
        <taxon>Vibrionales</taxon>
        <taxon>Vibrionaceae</taxon>
        <taxon>Vibrio</taxon>
        <taxon>Vibrio oreintalis group</taxon>
    </lineage>
</organism>
<accession>E8LZT1</accession>
<name>E8LZT1_9VIBR</name>
<proteinExistence type="predicted"/>
<evidence type="ECO:0000256" key="1">
    <source>
        <dbReference type="SAM" id="Phobius"/>
    </source>
</evidence>
<dbReference type="Proteomes" id="UP000004371">
    <property type="component" value="Unassembled WGS sequence"/>
</dbReference>
<feature type="transmembrane region" description="Helical" evidence="1">
    <location>
        <begin position="70"/>
        <end position="89"/>
    </location>
</feature>
<evidence type="ECO:0000313" key="2">
    <source>
        <dbReference type="EMBL" id="EGA63757.1"/>
    </source>
</evidence>
<keyword evidence="1" id="KW-0812">Transmembrane</keyword>
<keyword evidence="1" id="KW-1133">Transmembrane helix</keyword>
<protein>
    <submittedName>
        <fullName evidence="2">Uncharacterized protein</fullName>
    </submittedName>
</protein>
<sequence length="97" mass="11150">MIDVAMFLLLTTSITFVFRKVAGYEFPNNILRLAYCVFVFYPILLNYYSIFVSGYPFFKVLESIMPYYSNNDLISCLSLGVCIYSGFLIPKHPEESG</sequence>
<dbReference type="EMBL" id="AEVS01000108">
    <property type="protein sequence ID" value="EGA63757.1"/>
    <property type="molecule type" value="Genomic_DNA"/>
</dbReference>
<evidence type="ECO:0000313" key="3">
    <source>
        <dbReference type="Proteomes" id="UP000004371"/>
    </source>
</evidence>